<feature type="region of interest" description="Disordered" evidence="1">
    <location>
        <begin position="313"/>
        <end position="378"/>
    </location>
</feature>
<feature type="compositionally biased region" description="Basic and acidic residues" evidence="1">
    <location>
        <begin position="348"/>
        <end position="360"/>
    </location>
</feature>
<feature type="compositionally biased region" description="Acidic residues" evidence="1">
    <location>
        <begin position="14"/>
        <end position="24"/>
    </location>
</feature>
<feature type="compositionally biased region" description="Basic and acidic residues" evidence="1">
    <location>
        <begin position="122"/>
        <end position="132"/>
    </location>
</feature>
<evidence type="ECO:0000313" key="3">
    <source>
        <dbReference type="EMBL" id="KAK3681302.1"/>
    </source>
</evidence>
<dbReference type="PANTHER" id="PTHR48171:SF1">
    <property type="entry name" value="VACUOLAR PROTEIN SORTING-ASSOCIATED PROTEIN 62"/>
    <property type="match status" value="1"/>
</dbReference>
<reference evidence="3" key="2">
    <citation type="submission" date="2023-06" db="EMBL/GenBank/DDBJ databases">
        <authorList>
            <consortium name="Lawrence Berkeley National Laboratory"/>
            <person name="Haridas S."/>
            <person name="Hensen N."/>
            <person name="Bonometti L."/>
            <person name="Westerberg I."/>
            <person name="Brannstrom I.O."/>
            <person name="Guillou S."/>
            <person name="Cros-Aarteil S."/>
            <person name="Calhoun S."/>
            <person name="Kuo A."/>
            <person name="Mondo S."/>
            <person name="Pangilinan J."/>
            <person name="Riley R."/>
            <person name="Labutti K."/>
            <person name="Andreopoulos B."/>
            <person name="Lipzen A."/>
            <person name="Chen C."/>
            <person name="Yanf M."/>
            <person name="Daum C."/>
            <person name="Ng V."/>
            <person name="Clum A."/>
            <person name="Steindorff A."/>
            <person name="Ohm R."/>
            <person name="Martin F."/>
            <person name="Silar P."/>
            <person name="Natvig D."/>
            <person name="Lalanne C."/>
            <person name="Gautier V."/>
            <person name="Ament-Velasquez S.L."/>
            <person name="Kruys A."/>
            <person name="Hutchinson M.I."/>
            <person name="Powell A.J."/>
            <person name="Barry K."/>
            <person name="Miller A.N."/>
            <person name="Grigoriev I.V."/>
            <person name="Debuchy R."/>
            <person name="Gladieux P."/>
            <person name="Thoren M.H."/>
            <person name="Johannesson H."/>
        </authorList>
    </citation>
    <scope>NUCLEOTIDE SEQUENCE</scope>
    <source>
        <strain evidence="3">CBS 314.62</strain>
    </source>
</reference>
<feature type="compositionally biased region" description="Basic and acidic residues" evidence="1">
    <location>
        <begin position="313"/>
        <end position="329"/>
    </location>
</feature>
<dbReference type="Pfam" id="PF10419">
    <property type="entry name" value="TFIIIC_sub6"/>
    <property type="match status" value="1"/>
</dbReference>
<feature type="region of interest" description="Disordered" evidence="1">
    <location>
        <begin position="1"/>
        <end position="24"/>
    </location>
</feature>
<comment type="caution">
    <text evidence="3">The sequence shown here is derived from an EMBL/GenBank/DDBJ whole genome shotgun (WGS) entry which is preliminary data.</text>
</comment>
<evidence type="ECO:0000256" key="1">
    <source>
        <dbReference type="SAM" id="MobiDB-lite"/>
    </source>
</evidence>
<sequence length="901" mass="103228">MNSGLSTQPPPADSLEEDGDDSEWEYEYSTTELETYYLTLDLSIRDFLERRTDIVHNTRGGYRVWYNPLFNVPEPRVRIEDADDNDGPGRADAELDTITMNRGDDETPIDPLLEQYQPKPGAESKNETKTDSAVEEEIQILDLHSKEPFVSYRNHVFRGSWAENIGTEMIFTPHDDKDPLPAIRHLSQNIDLLAASASRVNFKEIAMIPKTNIPVEEFEETRDSYNKEDDIPERYKRNGGIYVHIGGDKTGQRQPQAHFLEDLIALKRKRGETDEVTIQPLETRQNKLMVDDEEEERRRRKLQRDYDRNLRWRNTRDDAPRPGPVEDRRRRGAGSRPRTRRATLIRRPSRDEPRPDRSADGKPTQPNPEERERDEQWVNSSPYWVDRQACRWMGLCGVQHIRWDAPALPGRGNGTDDAGDLAFDALKALVVGWSEDWTYVEKTDVSSWEAAPLTKNPKKKQPGGMKAGLSASGAKILEDIPQYVLDHAPLVHLYSGENFWPSDIAEHIKHMRPFKGNSSVNTSKPLDLETLAQLNAENDTVFLSSADDVESRPDWLHSHDGIPTPFTDNPEDNAPEDGDGRGWRDAPRRKDGTTWWDADRDHPPHRISDPRRLSERKRRPLQRRQLQDAQRPMIADPLNPSTTGNENDDPDKNKPDAQGYSKGPAVLVLVDKGAGIVDAFWFFFYSYNLGQTVLNIRFGNHVGDWEHCAVRFEHGEPRAMALSQHAGGQAYAWQALEKRASPKNPDKPPRPVIYSAVGSHAMYASSGLHPYVLPFKMLKDITDKGPLWDPTLNNYAYWFDYEVDREEAARLRPGKEERTSLTPVKKNPHAPTSWFHFEGYWGDDTYPLKDKRQWRLFGEYHYATGPRGPKFKNLARRGVCQSERCTIIESIEAGKKGTWYS</sequence>
<gene>
    <name evidence="3" type="ORF">B0T22DRAFT_502370</name>
</gene>
<dbReference type="Pfam" id="PF06101">
    <property type="entry name" value="Vps62"/>
    <property type="match status" value="1"/>
</dbReference>
<evidence type="ECO:0000259" key="2">
    <source>
        <dbReference type="Pfam" id="PF10419"/>
    </source>
</evidence>
<name>A0AAE0WZ15_9PEZI</name>
<dbReference type="EMBL" id="JAULSO010000007">
    <property type="protein sequence ID" value="KAK3681302.1"/>
    <property type="molecule type" value="Genomic_DNA"/>
</dbReference>
<reference evidence="3" key="1">
    <citation type="journal article" date="2023" name="Mol. Phylogenet. Evol.">
        <title>Genome-scale phylogeny and comparative genomics of the fungal order Sordariales.</title>
        <authorList>
            <person name="Hensen N."/>
            <person name="Bonometti L."/>
            <person name="Westerberg I."/>
            <person name="Brannstrom I.O."/>
            <person name="Guillou S."/>
            <person name="Cros-Aarteil S."/>
            <person name="Calhoun S."/>
            <person name="Haridas S."/>
            <person name="Kuo A."/>
            <person name="Mondo S."/>
            <person name="Pangilinan J."/>
            <person name="Riley R."/>
            <person name="LaButti K."/>
            <person name="Andreopoulos B."/>
            <person name="Lipzen A."/>
            <person name="Chen C."/>
            <person name="Yan M."/>
            <person name="Daum C."/>
            <person name="Ng V."/>
            <person name="Clum A."/>
            <person name="Steindorff A."/>
            <person name="Ohm R.A."/>
            <person name="Martin F."/>
            <person name="Silar P."/>
            <person name="Natvig D.O."/>
            <person name="Lalanne C."/>
            <person name="Gautier V."/>
            <person name="Ament-Velasquez S.L."/>
            <person name="Kruys A."/>
            <person name="Hutchinson M.I."/>
            <person name="Powell A.J."/>
            <person name="Barry K."/>
            <person name="Miller A.N."/>
            <person name="Grigoriev I.V."/>
            <person name="Debuchy R."/>
            <person name="Gladieux P."/>
            <person name="Hiltunen Thoren M."/>
            <person name="Johannesson H."/>
        </authorList>
    </citation>
    <scope>NUCLEOTIDE SEQUENCE</scope>
    <source>
        <strain evidence="3">CBS 314.62</strain>
    </source>
</reference>
<keyword evidence="4" id="KW-1185">Reference proteome</keyword>
<evidence type="ECO:0000313" key="4">
    <source>
        <dbReference type="Proteomes" id="UP001270362"/>
    </source>
</evidence>
<dbReference type="Proteomes" id="UP001270362">
    <property type="component" value="Unassembled WGS sequence"/>
</dbReference>
<accession>A0AAE0WZ15</accession>
<dbReference type="AlphaFoldDB" id="A0AAE0WZ15"/>
<dbReference type="InterPro" id="IPR019481">
    <property type="entry name" value="TFIIIC_triple_barrel"/>
</dbReference>
<dbReference type="Gene3D" id="2.60.40.4370">
    <property type="match status" value="1"/>
</dbReference>
<feature type="compositionally biased region" description="Low complexity" evidence="1">
    <location>
        <begin position="623"/>
        <end position="632"/>
    </location>
</feature>
<feature type="region of interest" description="Disordered" evidence="1">
    <location>
        <begin position="552"/>
        <end position="659"/>
    </location>
</feature>
<organism evidence="3 4">
    <name type="scientific">Podospora appendiculata</name>
    <dbReference type="NCBI Taxonomy" id="314037"/>
    <lineage>
        <taxon>Eukaryota</taxon>
        <taxon>Fungi</taxon>
        <taxon>Dikarya</taxon>
        <taxon>Ascomycota</taxon>
        <taxon>Pezizomycotina</taxon>
        <taxon>Sordariomycetes</taxon>
        <taxon>Sordariomycetidae</taxon>
        <taxon>Sordariales</taxon>
        <taxon>Podosporaceae</taxon>
        <taxon>Podospora</taxon>
    </lineage>
</organism>
<protein>
    <recommendedName>
        <fullName evidence="2">Transcription factor TFIIIC triple barrel domain-containing protein</fullName>
    </recommendedName>
</protein>
<feature type="region of interest" description="Disordered" evidence="1">
    <location>
        <begin position="79"/>
        <end position="132"/>
    </location>
</feature>
<dbReference type="InterPro" id="IPR009291">
    <property type="entry name" value="Vps62"/>
</dbReference>
<dbReference type="PANTHER" id="PTHR48171">
    <property type="entry name" value="DUF946 FAMILY PROTEIN"/>
    <property type="match status" value="1"/>
</dbReference>
<feature type="compositionally biased region" description="Basic and acidic residues" evidence="1">
    <location>
        <begin position="578"/>
        <end position="613"/>
    </location>
</feature>
<proteinExistence type="predicted"/>
<feature type="compositionally biased region" description="Basic residues" evidence="1">
    <location>
        <begin position="330"/>
        <end position="344"/>
    </location>
</feature>
<feature type="domain" description="Transcription factor TFIIIC triple barrel" evidence="2">
    <location>
        <begin position="31"/>
        <end position="206"/>
    </location>
</feature>